<keyword evidence="5" id="KW-1185">Reference proteome</keyword>
<dbReference type="Pfam" id="PF22664">
    <property type="entry name" value="TRI-like_N"/>
    <property type="match status" value="1"/>
</dbReference>
<name>A0A6A7A175_9PLEO</name>
<dbReference type="InterPro" id="IPR051504">
    <property type="entry name" value="Plant_metabolite_acyltrans"/>
</dbReference>
<dbReference type="Gene3D" id="3.30.559.10">
    <property type="entry name" value="Chloramphenicol acetyltransferase-like domain"/>
    <property type="match status" value="2"/>
</dbReference>
<accession>A0A6A7A175</accession>
<protein>
    <recommendedName>
        <fullName evidence="3">Trichothecene 3-O-acetyltransferase-like N-terminal domain-containing protein</fullName>
    </recommendedName>
</protein>
<proteinExistence type="predicted"/>
<organism evidence="4 5">
    <name type="scientific">Ophiobolus disseminans</name>
    <dbReference type="NCBI Taxonomy" id="1469910"/>
    <lineage>
        <taxon>Eukaryota</taxon>
        <taxon>Fungi</taxon>
        <taxon>Dikarya</taxon>
        <taxon>Ascomycota</taxon>
        <taxon>Pezizomycotina</taxon>
        <taxon>Dothideomycetes</taxon>
        <taxon>Pleosporomycetidae</taxon>
        <taxon>Pleosporales</taxon>
        <taxon>Pleosporineae</taxon>
        <taxon>Phaeosphaeriaceae</taxon>
        <taxon>Ophiobolus</taxon>
    </lineage>
</organism>
<dbReference type="EMBL" id="MU006225">
    <property type="protein sequence ID" value="KAF2827080.1"/>
    <property type="molecule type" value="Genomic_DNA"/>
</dbReference>
<gene>
    <name evidence="4" type="ORF">CC86DRAFT_406308</name>
</gene>
<reference evidence="4" key="1">
    <citation type="journal article" date="2020" name="Stud. Mycol.">
        <title>101 Dothideomycetes genomes: a test case for predicting lifestyles and emergence of pathogens.</title>
        <authorList>
            <person name="Haridas S."/>
            <person name="Albert R."/>
            <person name="Binder M."/>
            <person name="Bloem J."/>
            <person name="Labutti K."/>
            <person name="Salamov A."/>
            <person name="Andreopoulos B."/>
            <person name="Baker S."/>
            <person name="Barry K."/>
            <person name="Bills G."/>
            <person name="Bluhm B."/>
            <person name="Cannon C."/>
            <person name="Castanera R."/>
            <person name="Culley D."/>
            <person name="Daum C."/>
            <person name="Ezra D."/>
            <person name="Gonzalez J."/>
            <person name="Henrissat B."/>
            <person name="Kuo A."/>
            <person name="Liang C."/>
            <person name="Lipzen A."/>
            <person name="Lutzoni F."/>
            <person name="Magnuson J."/>
            <person name="Mondo S."/>
            <person name="Nolan M."/>
            <person name="Ohm R."/>
            <person name="Pangilinan J."/>
            <person name="Park H.-J."/>
            <person name="Ramirez L."/>
            <person name="Alfaro M."/>
            <person name="Sun H."/>
            <person name="Tritt A."/>
            <person name="Yoshinaga Y."/>
            <person name="Zwiers L.-H."/>
            <person name="Turgeon B."/>
            <person name="Goodwin S."/>
            <person name="Spatafora J."/>
            <person name="Crous P."/>
            <person name="Grigoriev I."/>
        </authorList>
    </citation>
    <scope>NUCLEOTIDE SEQUENCE</scope>
    <source>
        <strain evidence="4">CBS 113818</strain>
    </source>
</reference>
<keyword evidence="2" id="KW-0012">Acyltransferase</keyword>
<dbReference type="InterPro" id="IPR054710">
    <property type="entry name" value="Tri101-like_N"/>
</dbReference>
<evidence type="ECO:0000256" key="1">
    <source>
        <dbReference type="ARBA" id="ARBA00022679"/>
    </source>
</evidence>
<evidence type="ECO:0000313" key="5">
    <source>
        <dbReference type="Proteomes" id="UP000799424"/>
    </source>
</evidence>
<evidence type="ECO:0000259" key="3">
    <source>
        <dbReference type="Pfam" id="PF22664"/>
    </source>
</evidence>
<evidence type="ECO:0000313" key="4">
    <source>
        <dbReference type="EMBL" id="KAF2827080.1"/>
    </source>
</evidence>
<dbReference type="PANTHER" id="PTHR31625">
    <property type="match status" value="1"/>
</dbReference>
<dbReference type="AlphaFoldDB" id="A0A6A7A175"/>
<keyword evidence="1" id="KW-0808">Transferase</keyword>
<sequence>MTSKELHLSIVDQCTFRKYIKDLFVFPFPDISRADDALHALRTGLSLTLRHYPHMAGTLIVPDLSRGYLKATYPDPVSPDHGNMMLAASFDQAANPQFDYRIMEKEGFPPAMLPPNLLCPTGLQNHPGLGHPYAETGTGATMGYAIPVMRAQATFIPGGLVLSVYGHHGVLDGIAFDLFFKVWSGYVKDINAGVEVAAMDKIEPVDSSAHRRALDALLPASPSEDTPRDGGGLSIQPTKIPYPTIRSDPYETTAKIVCLPASAIATLKGELQALTTTRISTFITLTSLMWVHAIRARSAALQAAGCDTVALAIAVHLGKRAGPAFPKDFSGNLAPYATTPYPLSEILNNPPLGSQVTAQHLFPVALALTFTLAGLSPEWLARRIEYLSTFTNPSKTFEDTSFANGPVMMITTWQHLGADWVWNIPGTGGDGKASALRKPSYRSEGGMRVLARREGEDRDYEVLMCLEVGEMERFIEGLGERVGRVVEGWADE</sequence>
<dbReference type="OrthoDB" id="1862401at2759"/>
<dbReference type="InterPro" id="IPR023213">
    <property type="entry name" value="CAT-like_dom_sf"/>
</dbReference>
<dbReference type="GO" id="GO:0016747">
    <property type="term" value="F:acyltransferase activity, transferring groups other than amino-acyl groups"/>
    <property type="evidence" value="ECO:0007669"/>
    <property type="project" value="UniProtKB-ARBA"/>
</dbReference>
<feature type="domain" description="Trichothecene 3-O-acetyltransferase-like N-terminal" evidence="3">
    <location>
        <begin position="22"/>
        <end position="174"/>
    </location>
</feature>
<evidence type="ECO:0000256" key="2">
    <source>
        <dbReference type="ARBA" id="ARBA00023315"/>
    </source>
</evidence>
<dbReference type="Proteomes" id="UP000799424">
    <property type="component" value="Unassembled WGS sequence"/>
</dbReference>